<protein>
    <submittedName>
        <fullName evidence="6">LLM class F420-dependent oxidoreductase</fullName>
    </submittedName>
</protein>
<gene>
    <name evidence="6" type="ORF">E2F43_07890</name>
</gene>
<dbReference type="GO" id="GO:0008726">
    <property type="term" value="F:alkanesulfonate monooxygenase activity"/>
    <property type="evidence" value="ECO:0007669"/>
    <property type="project" value="TreeGrafter"/>
</dbReference>
<keyword evidence="2" id="KW-0288">FMN</keyword>
<evidence type="ECO:0000256" key="2">
    <source>
        <dbReference type="ARBA" id="ARBA00022643"/>
    </source>
</evidence>
<dbReference type="AlphaFoldDB" id="A0A4R5LRH2"/>
<keyword evidence="7" id="KW-1185">Reference proteome</keyword>
<dbReference type="SUPFAM" id="SSF51679">
    <property type="entry name" value="Bacterial luciferase-like"/>
    <property type="match status" value="1"/>
</dbReference>
<name>A0A4R5LRH2_9GAMM</name>
<keyword evidence="1" id="KW-0285">Flavoprotein</keyword>
<dbReference type="NCBIfam" id="TIGR03619">
    <property type="entry name" value="F420_Rv2161c"/>
    <property type="match status" value="1"/>
</dbReference>
<dbReference type="OrthoDB" id="7054686at2"/>
<dbReference type="Gene3D" id="3.20.20.30">
    <property type="entry name" value="Luciferase-like domain"/>
    <property type="match status" value="1"/>
</dbReference>
<dbReference type="InterPro" id="IPR036661">
    <property type="entry name" value="Luciferase-like_sf"/>
</dbReference>
<dbReference type="InterPro" id="IPR050172">
    <property type="entry name" value="SsuD_RutA_monooxygenase"/>
</dbReference>
<proteinExistence type="predicted"/>
<feature type="domain" description="Luciferase-like" evidence="5">
    <location>
        <begin position="72"/>
        <end position="297"/>
    </location>
</feature>
<evidence type="ECO:0000256" key="1">
    <source>
        <dbReference type="ARBA" id="ARBA00022630"/>
    </source>
</evidence>
<dbReference type="PANTHER" id="PTHR42847:SF4">
    <property type="entry name" value="ALKANESULFONATE MONOOXYGENASE-RELATED"/>
    <property type="match status" value="1"/>
</dbReference>
<comment type="caution">
    <text evidence="6">The sequence shown here is derived from an EMBL/GenBank/DDBJ whole genome shotgun (WGS) entry which is preliminary data.</text>
</comment>
<evidence type="ECO:0000256" key="3">
    <source>
        <dbReference type="ARBA" id="ARBA00023002"/>
    </source>
</evidence>
<dbReference type="InterPro" id="IPR019921">
    <property type="entry name" value="Lucif-like_OxRdtase_Rv2161c"/>
</dbReference>
<dbReference type="PANTHER" id="PTHR42847">
    <property type="entry name" value="ALKANESULFONATE MONOOXYGENASE"/>
    <property type="match status" value="1"/>
</dbReference>
<keyword evidence="3" id="KW-0560">Oxidoreductase</keyword>
<evidence type="ECO:0000313" key="7">
    <source>
        <dbReference type="Proteomes" id="UP000295554"/>
    </source>
</evidence>
<keyword evidence="4" id="KW-0503">Monooxygenase</keyword>
<evidence type="ECO:0000259" key="5">
    <source>
        <dbReference type="Pfam" id="PF00296"/>
    </source>
</evidence>
<dbReference type="GO" id="GO:0046306">
    <property type="term" value="P:alkanesulfonate catabolic process"/>
    <property type="evidence" value="ECO:0007669"/>
    <property type="project" value="TreeGrafter"/>
</dbReference>
<reference evidence="6 7" key="1">
    <citation type="submission" date="2019-03" db="EMBL/GenBank/DDBJ databases">
        <title>Seongchinamella monodicae gen. nov., sp. nov., a novel member of the Gammaproteobacteria isolated from a tidal mudflat of beach.</title>
        <authorList>
            <person name="Yang H.G."/>
            <person name="Kang J.W."/>
            <person name="Lee S.D."/>
        </authorList>
    </citation>
    <scope>NUCLEOTIDE SEQUENCE [LARGE SCALE GENOMIC DNA]</scope>
    <source>
        <strain evidence="6 7">GH4-78</strain>
    </source>
</reference>
<accession>A0A4R5LRH2</accession>
<dbReference type="EMBL" id="SMSE01000002">
    <property type="protein sequence ID" value="TDG13452.1"/>
    <property type="molecule type" value="Genomic_DNA"/>
</dbReference>
<dbReference type="Pfam" id="PF00296">
    <property type="entry name" value="Bac_luciferase"/>
    <property type="match status" value="1"/>
</dbReference>
<evidence type="ECO:0000256" key="4">
    <source>
        <dbReference type="ARBA" id="ARBA00023033"/>
    </source>
</evidence>
<dbReference type="InterPro" id="IPR011251">
    <property type="entry name" value="Luciferase-like_dom"/>
</dbReference>
<dbReference type="Proteomes" id="UP000295554">
    <property type="component" value="Unassembled WGS sequence"/>
</dbReference>
<organism evidence="6 7">
    <name type="scientific">Seongchinamella unica</name>
    <dbReference type="NCBI Taxonomy" id="2547392"/>
    <lineage>
        <taxon>Bacteria</taxon>
        <taxon>Pseudomonadati</taxon>
        <taxon>Pseudomonadota</taxon>
        <taxon>Gammaproteobacteria</taxon>
        <taxon>Cellvibrionales</taxon>
        <taxon>Halieaceae</taxon>
        <taxon>Seongchinamella</taxon>
    </lineage>
</organism>
<evidence type="ECO:0000313" key="6">
    <source>
        <dbReference type="EMBL" id="TDG13452.1"/>
    </source>
</evidence>
<sequence>MLSLWGRTGRSKSTMCLTDFCNDKAPGRQRFISARRHSMIPHLDRKPRLWRITSNRSIIMKLGLIPINVGMESLDKLVGLAQYAESLGFESLWTFEHVMVPVEYESRYPYSRDGKMGGGSDNPFLDPLIALTAVAAHTKTVRLGTGVNILSQSNPLLLAKQAASLDVLSGGRFMLGAGIGWLKEEFDAMGVPFERRGARYDDYVTAMRKVWSGEVVEHQSEFLNWSGFQSYPLPVQAGGVPIIVGGSKGKAFERIARLGDGWFAPTNDAEGLAPMLDPLKAACEAAGRDYASIEITSMWTNKGGREAVQAFEDLGVSRLIVPLFALGRDPVAGIGKLAEDIIAR</sequence>